<name>A0A7H0FXF7_9GAMM</name>
<gene>
    <name evidence="2" type="ORF">H8B22_00175</name>
</gene>
<dbReference type="KEGG" id="lsx:H8B22_00175"/>
<dbReference type="Proteomes" id="UP000516018">
    <property type="component" value="Chromosome"/>
</dbReference>
<proteinExistence type="predicted"/>
<reference evidence="2 3" key="1">
    <citation type="submission" date="2020-08" db="EMBL/GenBank/DDBJ databases">
        <title>Lysobacter sp. II4 sp. nov., isolated from soil.</title>
        <authorList>
            <person name="Woo C.Y."/>
            <person name="Kim J."/>
        </authorList>
    </citation>
    <scope>NUCLEOTIDE SEQUENCE [LARGE SCALE GENOMIC DNA]</scope>
    <source>
        <strain evidence="2 3">II4</strain>
    </source>
</reference>
<accession>A0A7H0FXF7</accession>
<organism evidence="2 3">
    <name type="scientific">Agrilutibacter terrestris</name>
    <dbReference type="NCBI Taxonomy" id="2865112"/>
    <lineage>
        <taxon>Bacteria</taxon>
        <taxon>Pseudomonadati</taxon>
        <taxon>Pseudomonadota</taxon>
        <taxon>Gammaproteobacteria</taxon>
        <taxon>Lysobacterales</taxon>
        <taxon>Lysobacteraceae</taxon>
        <taxon>Agrilutibacter</taxon>
    </lineage>
</organism>
<dbReference type="EMBL" id="CP060820">
    <property type="protein sequence ID" value="QNP40723.1"/>
    <property type="molecule type" value="Genomic_DNA"/>
</dbReference>
<dbReference type="RefSeq" id="WP_187712163.1">
    <property type="nucleotide sequence ID" value="NZ_CP060820.1"/>
</dbReference>
<evidence type="ECO:0000256" key="1">
    <source>
        <dbReference type="SAM" id="SignalP"/>
    </source>
</evidence>
<evidence type="ECO:0000313" key="2">
    <source>
        <dbReference type="EMBL" id="QNP40723.1"/>
    </source>
</evidence>
<feature type="chain" id="PRO_5028917358" evidence="1">
    <location>
        <begin position="23"/>
        <end position="279"/>
    </location>
</feature>
<dbReference type="AlphaFoldDB" id="A0A7H0FXF7"/>
<sequence length="279" mass="30738">MSRIAALLVATLLALAASDAVAGGIFCRDPATLSAWKQSLNGGQRRRLDNPRDIHHAVLVAYEGNLASAAQGKLQSKRQLGIWWTLCQMVEGSLGDDRLHMAADYLREGAEENDRQGNTLLAIHAAMGWGLSQSHLQAFELLDAVRSQARIITFTTFDEFKAQASLEGLPEAEQQSAYAYNETLAELLAQRLPHHWQEFARRRSAEEVNIRLTVHTCPATVEVLSTNDTADAGKLTTVLQRVVELVPQVGVPCRDGRGLPLVLPQDLSLWRPEKDPFAQ</sequence>
<feature type="signal peptide" evidence="1">
    <location>
        <begin position="1"/>
        <end position="22"/>
    </location>
</feature>
<keyword evidence="3" id="KW-1185">Reference proteome</keyword>
<evidence type="ECO:0000313" key="3">
    <source>
        <dbReference type="Proteomes" id="UP000516018"/>
    </source>
</evidence>
<keyword evidence="1" id="KW-0732">Signal</keyword>
<protein>
    <submittedName>
        <fullName evidence="2">Uncharacterized protein</fullName>
    </submittedName>
</protein>